<accession>A0ABQ0U3Q5</accession>
<dbReference type="EMBL" id="BJUS01000015">
    <property type="protein sequence ID" value="GEK73085.1"/>
    <property type="molecule type" value="Genomic_DNA"/>
</dbReference>
<dbReference type="RefSeq" id="WP_281288380.1">
    <property type="nucleotide sequence ID" value="NZ_BJUS01000015.1"/>
</dbReference>
<name>A0ABQ0U3Q5_9GAMM</name>
<protein>
    <recommendedName>
        <fullName evidence="3">IclR-ED domain-containing protein</fullName>
    </recommendedName>
</protein>
<evidence type="ECO:0008006" key="3">
    <source>
        <dbReference type="Google" id="ProtNLM"/>
    </source>
</evidence>
<dbReference type="InterPro" id="IPR029016">
    <property type="entry name" value="GAF-like_dom_sf"/>
</dbReference>
<dbReference type="Proteomes" id="UP000321121">
    <property type="component" value="Unassembled WGS sequence"/>
</dbReference>
<reference evidence="1 2" key="1">
    <citation type="submission" date="2019-07" db="EMBL/GenBank/DDBJ databases">
        <title>Whole genome shotgun sequence of Halomonas halophila NBRC 102604.</title>
        <authorList>
            <person name="Hosoyama A."/>
            <person name="Uohara A."/>
            <person name="Ohji S."/>
            <person name="Ichikawa N."/>
        </authorList>
    </citation>
    <scope>NUCLEOTIDE SEQUENCE [LARGE SCALE GENOMIC DNA]</scope>
    <source>
        <strain evidence="1 2">NBRC 102604</strain>
    </source>
</reference>
<gene>
    <name evidence="1" type="ORF">HHA04nite_16290</name>
</gene>
<evidence type="ECO:0000313" key="1">
    <source>
        <dbReference type="EMBL" id="GEK73085.1"/>
    </source>
</evidence>
<organism evidence="1 2">
    <name type="scientific">Halomonas halophila</name>
    <dbReference type="NCBI Taxonomy" id="29573"/>
    <lineage>
        <taxon>Bacteria</taxon>
        <taxon>Pseudomonadati</taxon>
        <taxon>Pseudomonadota</taxon>
        <taxon>Gammaproteobacteria</taxon>
        <taxon>Oceanospirillales</taxon>
        <taxon>Halomonadaceae</taxon>
        <taxon>Halomonas</taxon>
    </lineage>
</organism>
<proteinExistence type="predicted"/>
<sequence>MTHPLNGQVLGTLSVAGPSVRLDEPRMHRLAPSLRQAAEELSQAWLSSRLFT</sequence>
<dbReference type="Gene3D" id="3.30.450.40">
    <property type="match status" value="1"/>
</dbReference>
<keyword evidence="2" id="KW-1185">Reference proteome</keyword>
<evidence type="ECO:0000313" key="2">
    <source>
        <dbReference type="Proteomes" id="UP000321121"/>
    </source>
</evidence>
<comment type="caution">
    <text evidence="1">The sequence shown here is derived from an EMBL/GenBank/DDBJ whole genome shotgun (WGS) entry which is preliminary data.</text>
</comment>
<dbReference type="SUPFAM" id="SSF55781">
    <property type="entry name" value="GAF domain-like"/>
    <property type="match status" value="1"/>
</dbReference>